<dbReference type="Gene3D" id="1.20.58.300">
    <property type="entry name" value="FlgN-like"/>
    <property type="match status" value="1"/>
</dbReference>
<evidence type="ECO:0000256" key="1">
    <source>
        <dbReference type="SAM" id="MobiDB-lite"/>
    </source>
</evidence>
<dbReference type="eggNOG" id="ENOG5033CQR">
    <property type="taxonomic scope" value="Bacteria"/>
</dbReference>
<feature type="region of interest" description="Disordered" evidence="1">
    <location>
        <begin position="95"/>
        <end position="114"/>
    </location>
</feature>
<comment type="caution">
    <text evidence="2">The sequence shown here is derived from an EMBL/GenBank/DDBJ whole genome shotgun (WGS) entry which is preliminary data.</text>
</comment>
<sequence length="114" mass="12591">MYETESDKTAELIDLLRLERDTIRAGDFSTLIEMANRKEILIAELAGSDPTRLAELKGIAAENHRLLGAALQGVRAAQRRLKAILSASKGFNAYDKSGKMKPIRRGDGSLEHRV</sequence>
<dbReference type="STRING" id="1353528.DT23_14250"/>
<feature type="compositionally biased region" description="Basic and acidic residues" evidence="1">
    <location>
        <begin position="104"/>
        <end position="114"/>
    </location>
</feature>
<proteinExistence type="predicted"/>
<dbReference type="AlphaFoldDB" id="A0A074JWA4"/>
<name>A0A074JWA4_9RHOB</name>
<dbReference type="Proteomes" id="UP000027471">
    <property type="component" value="Unassembled WGS sequence"/>
</dbReference>
<accession>A0A074JWA4</accession>
<evidence type="ECO:0000313" key="2">
    <source>
        <dbReference type="EMBL" id="KEO60155.1"/>
    </source>
</evidence>
<gene>
    <name evidence="2" type="ORF">DT23_14250</name>
</gene>
<reference evidence="2 3" key="1">
    <citation type="journal article" date="2015" name="Antonie Van Leeuwenhoek">
        <title>Thioclava indica sp. nov., isolated from surface seawater of the Indian Ocean.</title>
        <authorList>
            <person name="Liu Y."/>
            <person name="Lai Q."/>
            <person name="Du J."/>
            <person name="Xu H."/>
            <person name="Jiang L."/>
            <person name="Shao Z."/>
        </authorList>
    </citation>
    <scope>NUCLEOTIDE SEQUENCE [LARGE SCALE GENOMIC DNA]</scope>
    <source>
        <strain evidence="2 3">DT23-4</strain>
    </source>
</reference>
<dbReference type="EMBL" id="AUNB01000022">
    <property type="protein sequence ID" value="KEO60155.1"/>
    <property type="molecule type" value="Genomic_DNA"/>
</dbReference>
<dbReference type="GO" id="GO:0044780">
    <property type="term" value="P:bacterial-type flagellum assembly"/>
    <property type="evidence" value="ECO:0007669"/>
    <property type="project" value="InterPro"/>
</dbReference>
<evidence type="ECO:0008006" key="4">
    <source>
        <dbReference type="Google" id="ProtNLM"/>
    </source>
</evidence>
<keyword evidence="3" id="KW-1185">Reference proteome</keyword>
<dbReference type="SUPFAM" id="SSF140566">
    <property type="entry name" value="FlgN-like"/>
    <property type="match status" value="1"/>
</dbReference>
<protein>
    <recommendedName>
        <fullName evidence="4">FlgN-like protein</fullName>
    </recommendedName>
</protein>
<evidence type="ECO:0000313" key="3">
    <source>
        <dbReference type="Proteomes" id="UP000027471"/>
    </source>
</evidence>
<organism evidence="2 3">
    <name type="scientific">Thioclava indica</name>
    <dbReference type="NCBI Taxonomy" id="1353528"/>
    <lineage>
        <taxon>Bacteria</taxon>
        <taxon>Pseudomonadati</taxon>
        <taxon>Pseudomonadota</taxon>
        <taxon>Alphaproteobacteria</taxon>
        <taxon>Rhodobacterales</taxon>
        <taxon>Paracoccaceae</taxon>
        <taxon>Thioclava</taxon>
    </lineage>
</organism>
<dbReference type="InterPro" id="IPR036679">
    <property type="entry name" value="FlgN-like_sf"/>
</dbReference>